<dbReference type="EMBL" id="BAAACX010000011">
    <property type="protein sequence ID" value="GAA0395935.1"/>
    <property type="molecule type" value="Genomic_DNA"/>
</dbReference>
<evidence type="ECO:0000313" key="2">
    <source>
        <dbReference type="Proteomes" id="UP001500340"/>
    </source>
</evidence>
<sequence length="313" mass="35405">MLEILFSEIERYPWRNPRWHPDKLEASSPLRPGDDRPSFRVITDPDSPNFGCWVDSGASDPNRRRGGPVQLLAILRGISEAEARQILAEEEDADSGAYITLRLREPTARARPKSLDSTLLDAYAMQDSDYLTSRGISPEVQALFRTGYDPINQAVTIPWVDVTGRLLNVKYRSVRKKRFWYAKNGVPVRDLIYGIDIVYKRRIRKVCIVESEIDALYLWTIGQPAIATGGASFNEKKRDLILRSPVEELILLRDNDSAGRVWRNEIVASFDGKLRIDLSLVPRGDKDVSEAQLSNIGKTRQIVSSLPILRMAA</sequence>
<evidence type="ECO:0000313" key="1">
    <source>
        <dbReference type="EMBL" id="GAA0395935.1"/>
    </source>
</evidence>
<reference evidence="1 2" key="1">
    <citation type="journal article" date="2019" name="Int. J. Syst. Evol. Microbiol.">
        <title>The Global Catalogue of Microorganisms (GCM) 10K type strain sequencing project: providing services to taxonomists for standard genome sequencing and annotation.</title>
        <authorList>
            <consortium name="The Broad Institute Genomics Platform"/>
            <consortium name="The Broad Institute Genome Sequencing Center for Infectious Disease"/>
            <person name="Wu L."/>
            <person name="Ma J."/>
        </authorList>
    </citation>
    <scope>NUCLEOTIDE SEQUENCE [LARGE SCALE GENOMIC DNA]</scope>
    <source>
        <strain evidence="1 2">JCM 12774</strain>
    </source>
</reference>
<evidence type="ECO:0008006" key="3">
    <source>
        <dbReference type="Google" id="ProtNLM"/>
    </source>
</evidence>
<proteinExistence type="predicted"/>
<keyword evidence="2" id="KW-1185">Reference proteome</keyword>
<comment type="caution">
    <text evidence="1">The sequence shown here is derived from an EMBL/GenBank/DDBJ whole genome shotgun (WGS) entry which is preliminary data.</text>
</comment>
<dbReference type="RefSeq" id="WP_343862174.1">
    <property type="nucleotide sequence ID" value="NZ_BAAACX010000011.1"/>
</dbReference>
<dbReference type="Proteomes" id="UP001500340">
    <property type="component" value="Unassembled WGS sequence"/>
</dbReference>
<dbReference type="Gene3D" id="3.40.1360.10">
    <property type="match status" value="1"/>
</dbReference>
<organism evidence="1 2">
    <name type="scientific">Paenibacillus motobuensis</name>
    <dbReference type="NCBI Taxonomy" id="295324"/>
    <lineage>
        <taxon>Bacteria</taxon>
        <taxon>Bacillati</taxon>
        <taxon>Bacillota</taxon>
        <taxon>Bacilli</taxon>
        <taxon>Bacillales</taxon>
        <taxon>Paenibacillaceae</taxon>
        <taxon>Paenibacillus</taxon>
    </lineage>
</organism>
<name>A0ABN0YHQ6_9BACL</name>
<gene>
    <name evidence="1" type="ORF">GCM10008933_28230</name>
</gene>
<protein>
    <recommendedName>
        <fullName evidence="3">Toprim domain-containing protein</fullName>
    </recommendedName>
</protein>
<dbReference type="SUPFAM" id="SSF56731">
    <property type="entry name" value="DNA primase core"/>
    <property type="match status" value="1"/>
</dbReference>
<accession>A0ABN0YHQ6</accession>
<dbReference type="Pfam" id="PF13155">
    <property type="entry name" value="Toprim_2"/>
    <property type="match status" value="1"/>
</dbReference>